<keyword evidence="6" id="KW-1015">Disulfide bond</keyword>
<dbReference type="PANTHER" id="PTHR42801:SF7">
    <property type="entry name" value="SLL1159 PROTEIN"/>
    <property type="match status" value="1"/>
</dbReference>
<dbReference type="EMBL" id="FMWG01000007">
    <property type="protein sequence ID" value="SCZ67679.1"/>
    <property type="molecule type" value="Genomic_DNA"/>
</dbReference>
<dbReference type="OrthoDB" id="9809746at2"/>
<evidence type="ECO:0000256" key="2">
    <source>
        <dbReference type="ARBA" id="ARBA00013017"/>
    </source>
</evidence>
<evidence type="ECO:0000256" key="8">
    <source>
        <dbReference type="ARBA" id="ARBA00032824"/>
    </source>
</evidence>
<dbReference type="PANTHER" id="PTHR42801">
    <property type="entry name" value="THIOREDOXIN-DEPENDENT PEROXIDE REDUCTASE"/>
    <property type="match status" value="1"/>
</dbReference>
<dbReference type="Proteomes" id="UP000198767">
    <property type="component" value="Unassembled WGS sequence"/>
</dbReference>
<dbReference type="GO" id="GO:0034599">
    <property type="term" value="P:cellular response to oxidative stress"/>
    <property type="evidence" value="ECO:0007669"/>
    <property type="project" value="TreeGrafter"/>
</dbReference>
<evidence type="ECO:0000256" key="10">
    <source>
        <dbReference type="ARBA" id="ARBA00042639"/>
    </source>
</evidence>
<accession>A0A1G5R2Y3</accession>
<evidence type="ECO:0000256" key="3">
    <source>
        <dbReference type="ARBA" id="ARBA00022559"/>
    </source>
</evidence>
<feature type="domain" description="Thioredoxin" evidence="12">
    <location>
        <begin position="45"/>
        <end position="218"/>
    </location>
</feature>
<evidence type="ECO:0000256" key="7">
    <source>
        <dbReference type="ARBA" id="ARBA00023284"/>
    </source>
</evidence>
<dbReference type="Pfam" id="PF00578">
    <property type="entry name" value="AhpC-TSA"/>
    <property type="match status" value="1"/>
</dbReference>
<comment type="function">
    <text evidence="1">Thiol-specific peroxidase that catalyzes the reduction of hydrogen peroxide and organic hydroperoxides to water and alcohols, respectively. Plays a role in cell protection against oxidative stress by detoxifying peroxides and as sensor of hydrogen peroxide-mediated signaling events.</text>
</comment>
<dbReference type="Gene3D" id="3.40.30.10">
    <property type="entry name" value="Glutaredoxin"/>
    <property type="match status" value="1"/>
</dbReference>
<protein>
    <recommendedName>
        <fullName evidence="2">thioredoxin-dependent peroxiredoxin</fullName>
        <ecNumber evidence="2">1.11.1.24</ecNumber>
    </recommendedName>
    <alternativeName>
        <fullName evidence="8">Thioredoxin peroxidase</fullName>
    </alternativeName>
    <alternativeName>
        <fullName evidence="10">Thioredoxin-dependent peroxiredoxin Bcp</fullName>
    </alternativeName>
</protein>
<dbReference type="GO" id="GO:0008379">
    <property type="term" value="F:thioredoxin peroxidase activity"/>
    <property type="evidence" value="ECO:0007669"/>
    <property type="project" value="TreeGrafter"/>
</dbReference>
<sequence length="221" mass="24273">MTTLKEKLEAFREDFETNKAPAEALKVMHGATQALRDSGIMEKTIKLGDKMPEFALTNQDGDTVSLSEKLAKGPLVVSFFRGVWCPYCNIELEHLGAAADEIRAAGGDLVVISPQTQQFAQKSHKDRALTCDVLVDAGNAYANELGTVFRLPEDLEKLYAGFGIDMPMYNGDDSWTLPMPLRAVIDTDGVVRYLDINPDYTVRPEVTDTVAVLKSLTATKV</sequence>
<organism evidence="13 14">
    <name type="scientific">Epibacterium ulvae</name>
    <dbReference type="NCBI Taxonomy" id="1156985"/>
    <lineage>
        <taxon>Bacteria</taxon>
        <taxon>Pseudomonadati</taxon>
        <taxon>Pseudomonadota</taxon>
        <taxon>Alphaproteobacteria</taxon>
        <taxon>Rhodobacterales</taxon>
        <taxon>Roseobacteraceae</taxon>
        <taxon>Epibacterium</taxon>
    </lineage>
</organism>
<evidence type="ECO:0000256" key="11">
    <source>
        <dbReference type="ARBA" id="ARBA00049091"/>
    </source>
</evidence>
<keyword evidence="7" id="KW-0676">Redox-active center</keyword>
<evidence type="ECO:0000313" key="13">
    <source>
        <dbReference type="EMBL" id="SCZ67679.1"/>
    </source>
</evidence>
<dbReference type="InterPro" id="IPR000866">
    <property type="entry name" value="AhpC/TSA"/>
</dbReference>
<gene>
    <name evidence="13" type="ORF">SAMN04488118_10797</name>
</gene>
<keyword evidence="4" id="KW-0049">Antioxidant</keyword>
<dbReference type="CDD" id="cd02970">
    <property type="entry name" value="PRX_like2"/>
    <property type="match status" value="1"/>
</dbReference>
<dbReference type="EC" id="1.11.1.24" evidence="2"/>
<evidence type="ECO:0000259" key="12">
    <source>
        <dbReference type="PROSITE" id="PS51352"/>
    </source>
</evidence>
<evidence type="ECO:0000256" key="1">
    <source>
        <dbReference type="ARBA" id="ARBA00003330"/>
    </source>
</evidence>
<evidence type="ECO:0000256" key="6">
    <source>
        <dbReference type="ARBA" id="ARBA00023157"/>
    </source>
</evidence>
<keyword evidence="14" id="KW-1185">Reference proteome</keyword>
<dbReference type="InterPro" id="IPR050924">
    <property type="entry name" value="Peroxiredoxin_BCP/PrxQ"/>
</dbReference>
<evidence type="ECO:0000256" key="9">
    <source>
        <dbReference type="ARBA" id="ARBA00038489"/>
    </source>
</evidence>
<keyword evidence="3" id="KW-0575">Peroxidase</keyword>
<reference evidence="13 14" key="1">
    <citation type="submission" date="2016-10" db="EMBL/GenBank/DDBJ databases">
        <authorList>
            <person name="de Groot N.N."/>
        </authorList>
    </citation>
    <scope>NUCLEOTIDE SEQUENCE [LARGE SCALE GENOMIC DNA]</scope>
    <source>
        <strain evidence="13 14">U95</strain>
    </source>
</reference>
<dbReference type="PROSITE" id="PS51352">
    <property type="entry name" value="THIOREDOXIN_2"/>
    <property type="match status" value="1"/>
</dbReference>
<comment type="catalytic activity">
    <reaction evidence="11">
        <text>a hydroperoxide + [thioredoxin]-dithiol = an alcohol + [thioredoxin]-disulfide + H2O</text>
        <dbReference type="Rhea" id="RHEA:62620"/>
        <dbReference type="Rhea" id="RHEA-COMP:10698"/>
        <dbReference type="Rhea" id="RHEA-COMP:10700"/>
        <dbReference type="ChEBI" id="CHEBI:15377"/>
        <dbReference type="ChEBI" id="CHEBI:29950"/>
        <dbReference type="ChEBI" id="CHEBI:30879"/>
        <dbReference type="ChEBI" id="CHEBI:35924"/>
        <dbReference type="ChEBI" id="CHEBI:50058"/>
        <dbReference type="EC" id="1.11.1.24"/>
    </reaction>
</comment>
<name>A0A1G5R2Y3_9RHOB</name>
<comment type="similarity">
    <text evidence="9">Belongs to the peroxiredoxin family. BCP/PrxQ subfamily.</text>
</comment>
<dbReference type="GO" id="GO:0005737">
    <property type="term" value="C:cytoplasm"/>
    <property type="evidence" value="ECO:0007669"/>
    <property type="project" value="TreeGrafter"/>
</dbReference>
<dbReference type="RefSeq" id="WP_090219366.1">
    <property type="nucleotide sequence ID" value="NZ_FMWG01000007.1"/>
</dbReference>
<dbReference type="InterPro" id="IPR036249">
    <property type="entry name" value="Thioredoxin-like_sf"/>
</dbReference>
<evidence type="ECO:0000256" key="5">
    <source>
        <dbReference type="ARBA" id="ARBA00023002"/>
    </source>
</evidence>
<evidence type="ECO:0000313" key="14">
    <source>
        <dbReference type="Proteomes" id="UP000198767"/>
    </source>
</evidence>
<dbReference type="AlphaFoldDB" id="A0A1G5R2Y3"/>
<dbReference type="SUPFAM" id="SSF52833">
    <property type="entry name" value="Thioredoxin-like"/>
    <property type="match status" value="1"/>
</dbReference>
<keyword evidence="5" id="KW-0560">Oxidoreductase</keyword>
<evidence type="ECO:0000256" key="4">
    <source>
        <dbReference type="ARBA" id="ARBA00022862"/>
    </source>
</evidence>
<dbReference type="InterPro" id="IPR013766">
    <property type="entry name" value="Thioredoxin_domain"/>
</dbReference>
<dbReference type="GO" id="GO:0045454">
    <property type="term" value="P:cell redox homeostasis"/>
    <property type="evidence" value="ECO:0007669"/>
    <property type="project" value="TreeGrafter"/>
</dbReference>
<proteinExistence type="inferred from homology"/>